<gene>
    <name evidence="2" type="ORF">SHKM778_51640</name>
</gene>
<sequence length="138" mass="14459">MTAHDRAGNTASASVAGTPVILQESSATKSGTWTTKSSSSYLGGKSYTSSSKNASLSWTFTGRSVAWTVSRATTSGQAHIYVDGTKTATVDLKSSTTKYRDAIWTKTWSGSAKHTVKIVVVGTSGRPAVTTDGIVYLK</sequence>
<feature type="region of interest" description="Disordered" evidence="1">
    <location>
        <begin position="30"/>
        <end position="52"/>
    </location>
</feature>
<reference evidence="2" key="2">
    <citation type="submission" date="2024-07" db="EMBL/GenBank/DDBJ databases">
        <title>Streptomyces haneummycinica sp. nov., a new antibiotic-producing actinobacterium isolated from marine sediment.</title>
        <authorList>
            <person name="Uemura M."/>
            <person name="Hamada M."/>
            <person name="Hirano S."/>
            <person name="Kobayashi K."/>
            <person name="Ohshiro T."/>
            <person name="Kobayashi T."/>
            <person name="Terahara T."/>
        </authorList>
    </citation>
    <scope>NUCLEOTIDE SEQUENCE</scope>
    <source>
        <strain evidence="2">KM77-8</strain>
    </source>
</reference>
<evidence type="ECO:0000256" key="1">
    <source>
        <dbReference type="SAM" id="MobiDB-lite"/>
    </source>
</evidence>
<name>A0AAT9HMP8_9ACTN</name>
<accession>A0AAT9HMP8</accession>
<proteinExistence type="predicted"/>
<organism evidence="2">
    <name type="scientific">Streptomyces haneummycinicus</name>
    <dbReference type="NCBI Taxonomy" id="3074435"/>
    <lineage>
        <taxon>Bacteria</taxon>
        <taxon>Bacillati</taxon>
        <taxon>Actinomycetota</taxon>
        <taxon>Actinomycetes</taxon>
        <taxon>Kitasatosporales</taxon>
        <taxon>Streptomycetaceae</taxon>
        <taxon>Streptomyces</taxon>
    </lineage>
</organism>
<protein>
    <submittedName>
        <fullName evidence="2">Uncharacterized protein</fullName>
    </submittedName>
</protein>
<dbReference type="EMBL" id="AP035768">
    <property type="protein sequence ID" value="BFO18776.1"/>
    <property type="molecule type" value="Genomic_DNA"/>
</dbReference>
<dbReference type="Gene3D" id="2.60.120.260">
    <property type="entry name" value="Galactose-binding domain-like"/>
    <property type="match status" value="1"/>
</dbReference>
<reference evidence="2" key="1">
    <citation type="submission" date="2024-06" db="EMBL/GenBank/DDBJ databases">
        <authorList>
            <consortium name="consrtm"/>
            <person name="Uemura M."/>
            <person name="Terahara T."/>
        </authorList>
    </citation>
    <scope>NUCLEOTIDE SEQUENCE</scope>
    <source>
        <strain evidence="2">KM77-8</strain>
    </source>
</reference>
<evidence type="ECO:0000313" key="2">
    <source>
        <dbReference type="EMBL" id="BFO18776.1"/>
    </source>
</evidence>
<dbReference type="AlphaFoldDB" id="A0AAT9HMP8"/>